<keyword evidence="3" id="KW-0804">Transcription</keyword>
<dbReference type="GO" id="GO:0006355">
    <property type="term" value="P:regulation of DNA-templated transcription"/>
    <property type="evidence" value="ECO:0007669"/>
    <property type="project" value="InterPro"/>
</dbReference>
<evidence type="ECO:0000313" key="6">
    <source>
        <dbReference type="Proteomes" id="UP000515679"/>
    </source>
</evidence>
<accession>A0A7G5C6T9</accession>
<keyword evidence="6" id="KW-1185">Reference proteome</keyword>
<dbReference type="PANTHER" id="PTHR44688">
    <property type="entry name" value="DNA-BINDING TRANSCRIPTIONAL ACTIVATOR DEVR_DOSR"/>
    <property type="match status" value="1"/>
</dbReference>
<dbReference type="InterPro" id="IPR000792">
    <property type="entry name" value="Tscrpt_reg_LuxR_C"/>
</dbReference>
<dbReference type="InterPro" id="IPR036388">
    <property type="entry name" value="WH-like_DNA-bd_sf"/>
</dbReference>
<evidence type="ECO:0000256" key="1">
    <source>
        <dbReference type="ARBA" id="ARBA00023015"/>
    </source>
</evidence>
<dbReference type="Pfam" id="PF00196">
    <property type="entry name" value="GerE"/>
    <property type="match status" value="1"/>
</dbReference>
<evidence type="ECO:0000256" key="3">
    <source>
        <dbReference type="ARBA" id="ARBA00023163"/>
    </source>
</evidence>
<dbReference type="InterPro" id="IPR016032">
    <property type="entry name" value="Sig_transdc_resp-reg_C-effctor"/>
</dbReference>
<dbReference type="PROSITE" id="PS50043">
    <property type="entry name" value="HTH_LUXR_2"/>
    <property type="match status" value="1"/>
</dbReference>
<dbReference type="EMBL" id="CP041969">
    <property type="protein sequence ID" value="QMV44923.1"/>
    <property type="molecule type" value="Genomic_DNA"/>
</dbReference>
<dbReference type="KEGG" id="cchl:FPL14_07080"/>
<keyword evidence="2" id="KW-0238">DNA-binding</keyword>
<reference evidence="5 6" key="1">
    <citation type="submission" date="2019-07" db="EMBL/GenBank/DDBJ databases">
        <authorList>
            <person name="Kim J.K."/>
            <person name="Cheong H.-M."/>
            <person name="Choi Y."/>
            <person name="Hwang K.J."/>
            <person name="Lee S."/>
            <person name="Choi C."/>
        </authorList>
    </citation>
    <scope>NUCLEOTIDE SEQUENCE [LARGE SCALE GENOMIC DNA]</scope>
    <source>
        <strain evidence="5 6">KS 22</strain>
    </source>
</reference>
<evidence type="ECO:0000313" key="5">
    <source>
        <dbReference type="EMBL" id="QMV44923.1"/>
    </source>
</evidence>
<dbReference type="Gene3D" id="1.10.10.10">
    <property type="entry name" value="Winged helix-like DNA-binding domain superfamily/Winged helix DNA-binding domain"/>
    <property type="match status" value="1"/>
</dbReference>
<protein>
    <submittedName>
        <fullName evidence="5">Helix-turn-helix transcriptional regulator</fullName>
    </submittedName>
</protein>
<organism evidence="5 6">
    <name type="scientific">Cohnella cholangitidis</name>
    <dbReference type="NCBI Taxonomy" id="2598458"/>
    <lineage>
        <taxon>Bacteria</taxon>
        <taxon>Bacillati</taxon>
        <taxon>Bacillota</taxon>
        <taxon>Bacilli</taxon>
        <taxon>Bacillales</taxon>
        <taxon>Paenibacillaceae</taxon>
        <taxon>Cohnella</taxon>
    </lineage>
</organism>
<dbReference type="PROSITE" id="PS00622">
    <property type="entry name" value="HTH_LUXR_1"/>
    <property type="match status" value="1"/>
</dbReference>
<dbReference type="SUPFAM" id="SSF46894">
    <property type="entry name" value="C-terminal effector domain of the bipartite response regulators"/>
    <property type="match status" value="1"/>
</dbReference>
<feature type="domain" description="HTH luxR-type" evidence="4">
    <location>
        <begin position="19"/>
        <end position="84"/>
    </location>
</feature>
<proteinExistence type="predicted"/>
<dbReference type="Proteomes" id="UP000515679">
    <property type="component" value="Chromosome"/>
</dbReference>
<gene>
    <name evidence="5" type="ORF">FPL14_07080</name>
</gene>
<dbReference type="GO" id="GO:0003677">
    <property type="term" value="F:DNA binding"/>
    <property type="evidence" value="ECO:0007669"/>
    <property type="project" value="UniProtKB-KW"/>
</dbReference>
<keyword evidence="1" id="KW-0805">Transcription regulation</keyword>
<dbReference type="PANTHER" id="PTHR44688:SF16">
    <property type="entry name" value="DNA-BINDING TRANSCRIPTIONAL ACTIVATOR DEVR_DOSR"/>
    <property type="match status" value="1"/>
</dbReference>
<name>A0A7G5C6T9_9BACL</name>
<dbReference type="SMART" id="SM00421">
    <property type="entry name" value="HTH_LUXR"/>
    <property type="match status" value="1"/>
</dbReference>
<evidence type="ECO:0000256" key="2">
    <source>
        <dbReference type="ARBA" id="ARBA00023125"/>
    </source>
</evidence>
<sequence length="87" mass="9782">MFLRFLLKRGGLPDELILFGELNDQLTEREREVVALVLDGLTNKEIAKVLFVSEITVKKHVSSIYGKLSVKGRGQLIKLFAGKPRIS</sequence>
<evidence type="ECO:0000259" key="4">
    <source>
        <dbReference type="PROSITE" id="PS50043"/>
    </source>
</evidence>
<dbReference type="AlphaFoldDB" id="A0A7G5C6T9"/>
<dbReference type="PRINTS" id="PR00038">
    <property type="entry name" value="HTHLUXR"/>
</dbReference>
<dbReference type="CDD" id="cd06170">
    <property type="entry name" value="LuxR_C_like"/>
    <property type="match status" value="1"/>
</dbReference>